<protein>
    <recommendedName>
        <fullName evidence="6">NADP-dependent oxidoreductase domain-containing protein</fullName>
    </recommendedName>
</protein>
<dbReference type="PANTHER" id="PTHR43827:SF3">
    <property type="entry name" value="NADP-DEPENDENT OXIDOREDUCTASE DOMAIN-CONTAINING PROTEIN"/>
    <property type="match status" value="1"/>
</dbReference>
<organism evidence="7 8">
    <name type="scientific">Prorocentrum cordatum</name>
    <dbReference type="NCBI Taxonomy" id="2364126"/>
    <lineage>
        <taxon>Eukaryota</taxon>
        <taxon>Sar</taxon>
        <taxon>Alveolata</taxon>
        <taxon>Dinophyceae</taxon>
        <taxon>Prorocentrales</taxon>
        <taxon>Prorocentraceae</taxon>
        <taxon>Prorocentrum</taxon>
    </lineage>
</organism>
<feature type="compositionally biased region" description="Low complexity" evidence="4">
    <location>
        <begin position="170"/>
        <end position="181"/>
    </location>
</feature>
<reference evidence="7" key="1">
    <citation type="submission" date="2023-10" db="EMBL/GenBank/DDBJ databases">
        <authorList>
            <person name="Chen Y."/>
            <person name="Shah S."/>
            <person name="Dougan E. K."/>
            <person name="Thang M."/>
            <person name="Chan C."/>
        </authorList>
    </citation>
    <scope>NUCLEOTIDE SEQUENCE [LARGE SCALE GENOMIC DNA]</scope>
</reference>
<dbReference type="InterPro" id="IPR018170">
    <property type="entry name" value="Aldo/ket_reductase_CS"/>
</dbReference>
<dbReference type="Proteomes" id="UP001189429">
    <property type="component" value="Unassembled WGS sequence"/>
</dbReference>
<keyword evidence="3" id="KW-0560">Oxidoreductase</keyword>
<feature type="chain" id="PRO_5045079649" description="NADP-dependent oxidoreductase domain-containing protein" evidence="5">
    <location>
        <begin position="24"/>
        <end position="181"/>
    </location>
</feature>
<dbReference type="InterPro" id="IPR020471">
    <property type="entry name" value="AKR"/>
</dbReference>
<sequence length="181" mass="18159">MRIGFTLVLLLLLLLLLLRLLSPAPCVPEEGIAVMAYSPLARAQMFGKTALRGVAERRGCSEAQTAIRWVVQQGLVAIPKSAAPARIAANAAAVSGEGLSAEDLAEVDKLDFYQHASCAAASSAMGISWADVAEAIPDKAGARGVGAGGGALGGGVPSGQGGGAGGGTWGARWTRPGRAPA</sequence>
<dbReference type="PANTHER" id="PTHR43827">
    <property type="entry name" value="2,5-DIKETO-D-GLUCONIC ACID REDUCTASE"/>
    <property type="match status" value="1"/>
</dbReference>
<evidence type="ECO:0000256" key="2">
    <source>
        <dbReference type="ARBA" id="ARBA00022857"/>
    </source>
</evidence>
<keyword evidence="2" id="KW-0521">NADP</keyword>
<name>A0ABN9WVN8_9DINO</name>
<dbReference type="InterPro" id="IPR023210">
    <property type="entry name" value="NADP_OxRdtase_dom"/>
</dbReference>
<evidence type="ECO:0000313" key="8">
    <source>
        <dbReference type="Proteomes" id="UP001189429"/>
    </source>
</evidence>
<dbReference type="InterPro" id="IPR036812">
    <property type="entry name" value="NAD(P)_OxRdtase_dom_sf"/>
</dbReference>
<feature type="region of interest" description="Disordered" evidence="4">
    <location>
        <begin position="153"/>
        <end position="181"/>
    </location>
</feature>
<evidence type="ECO:0000256" key="1">
    <source>
        <dbReference type="ARBA" id="ARBA00007905"/>
    </source>
</evidence>
<evidence type="ECO:0000256" key="3">
    <source>
        <dbReference type="ARBA" id="ARBA00023002"/>
    </source>
</evidence>
<dbReference type="SUPFAM" id="SSF51430">
    <property type="entry name" value="NAD(P)-linked oxidoreductase"/>
    <property type="match status" value="1"/>
</dbReference>
<feature type="compositionally biased region" description="Gly residues" evidence="4">
    <location>
        <begin position="153"/>
        <end position="169"/>
    </location>
</feature>
<evidence type="ECO:0000256" key="5">
    <source>
        <dbReference type="SAM" id="SignalP"/>
    </source>
</evidence>
<feature type="domain" description="NADP-dependent oxidoreductase" evidence="6">
    <location>
        <begin position="50"/>
        <end position="110"/>
    </location>
</feature>
<dbReference type="Pfam" id="PF00248">
    <property type="entry name" value="Aldo_ket_red"/>
    <property type="match status" value="1"/>
</dbReference>
<feature type="signal peptide" evidence="5">
    <location>
        <begin position="1"/>
        <end position="23"/>
    </location>
</feature>
<keyword evidence="8" id="KW-1185">Reference proteome</keyword>
<dbReference type="Gene3D" id="3.20.20.100">
    <property type="entry name" value="NADP-dependent oxidoreductase domain"/>
    <property type="match status" value="1"/>
</dbReference>
<evidence type="ECO:0000256" key="4">
    <source>
        <dbReference type="SAM" id="MobiDB-lite"/>
    </source>
</evidence>
<comment type="caution">
    <text evidence="7">The sequence shown here is derived from an EMBL/GenBank/DDBJ whole genome shotgun (WGS) entry which is preliminary data.</text>
</comment>
<keyword evidence="5" id="KW-0732">Signal</keyword>
<proteinExistence type="inferred from homology"/>
<comment type="similarity">
    <text evidence="1">Belongs to the aldo/keto reductase family.</text>
</comment>
<gene>
    <name evidence="7" type="ORF">PCOR1329_LOCUS70159</name>
</gene>
<dbReference type="PROSITE" id="PS00063">
    <property type="entry name" value="ALDOKETO_REDUCTASE_3"/>
    <property type="match status" value="1"/>
</dbReference>
<dbReference type="EMBL" id="CAUYUJ010019254">
    <property type="protein sequence ID" value="CAK0889693.1"/>
    <property type="molecule type" value="Genomic_DNA"/>
</dbReference>
<evidence type="ECO:0000313" key="7">
    <source>
        <dbReference type="EMBL" id="CAK0889693.1"/>
    </source>
</evidence>
<accession>A0ABN9WVN8</accession>
<evidence type="ECO:0000259" key="6">
    <source>
        <dbReference type="Pfam" id="PF00248"/>
    </source>
</evidence>